<dbReference type="InterPro" id="IPR001690">
    <property type="entry name" value="Autoind_synthase"/>
</dbReference>
<dbReference type="PANTHER" id="PTHR39322">
    <property type="entry name" value="ACYL-HOMOSERINE-LACTONE SYNTHASE"/>
    <property type="match status" value="1"/>
</dbReference>
<name>A0AB37ZUU4_PSESX</name>
<dbReference type="GO" id="GO:0061579">
    <property type="term" value="F:N-acyl homoserine lactone synthase activity"/>
    <property type="evidence" value="ECO:0007669"/>
    <property type="project" value="UniProtKB-UniRule"/>
</dbReference>
<comment type="similarity">
    <text evidence="8 9">Belongs to the autoinducer synthase family.</text>
</comment>
<gene>
    <name evidence="10" type="ORF">SAMN05444505_11746</name>
</gene>
<accession>A0AB37ZUU4</accession>
<dbReference type="PRINTS" id="PR01549">
    <property type="entry name" value="AUTOINDCRSYN"/>
</dbReference>
<keyword evidence="4 9" id="KW-0808">Transferase</keyword>
<dbReference type="EMBL" id="FNHM01000017">
    <property type="protein sequence ID" value="SDO20234.1"/>
    <property type="molecule type" value="Genomic_DNA"/>
</dbReference>
<dbReference type="PANTHER" id="PTHR39322:SF1">
    <property type="entry name" value="ISOVALERYL-HOMOSERINE LACTONE SYNTHASE"/>
    <property type="match status" value="1"/>
</dbReference>
<evidence type="ECO:0000256" key="3">
    <source>
        <dbReference type="ARBA" id="ARBA00022654"/>
    </source>
</evidence>
<dbReference type="PROSITE" id="PS51187">
    <property type="entry name" value="AUTOINDUCER_SYNTH_2"/>
    <property type="match status" value="1"/>
</dbReference>
<evidence type="ECO:0000256" key="9">
    <source>
        <dbReference type="RuleBase" id="RU361135"/>
    </source>
</evidence>
<dbReference type="Gene3D" id="3.40.630.30">
    <property type="match status" value="1"/>
</dbReference>
<dbReference type="InterPro" id="IPR018311">
    <property type="entry name" value="Autoind_synth_CS"/>
</dbReference>
<dbReference type="InterPro" id="IPR016181">
    <property type="entry name" value="Acyl_CoA_acyltransferase"/>
</dbReference>
<evidence type="ECO:0000256" key="4">
    <source>
        <dbReference type="ARBA" id="ARBA00022679"/>
    </source>
</evidence>
<dbReference type="RefSeq" id="WP_074809492.1">
    <property type="nucleotide sequence ID" value="NZ_FNHM01000017.1"/>
</dbReference>
<sequence>MIIEVGTRTTLDKDCLMRMHKLRAQVFKDRKRWDVSIIADMEIDGYDALDPYYLILEDKDSPQQQFGCWRILPTTGPYMLKNTFPELLHGVDAPHSTHIWELSRFAILARDKQCHDLSRDSLLAIRAVIKFAIAHDVDEFVTVTTLGVEKLLRKKGLDISRFGPAIRIGVENAIALRIQLNRTTCESLGIPTGSDHQCLHRPNRYSLEHGDRATFNLL</sequence>
<keyword evidence="6 8" id="KW-0071">Autoinducer synthesis</keyword>
<evidence type="ECO:0000256" key="5">
    <source>
        <dbReference type="ARBA" id="ARBA00022691"/>
    </source>
</evidence>
<evidence type="ECO:0000256" key="1">
    <source>
        <dbReference type="ARBA" id="ARBA00012340"/>
    </source>
</evidence>
<organism evidence="10 11">
    <name type="scientific">Pseudomonas syringae</name>
    <dbReference type="NCBI Taxonomy" id="317"/>
    <lineage>
        <taxon>Bacteria</taxon>
        <taxon>Pseudomonadati</taxon>
        <taxon>Pseudomonadota</taxon>
        <taxon>Gammaproteobacteria</taxon>
        <taxon>Pseudomonadales</taxon>
        <taxon>Pseudomonadaceae</taxon>
        <taxon>Pseudomonas</taxon>
    </lineage>
</organism>
<dbReference type="Proteomes" id="UP000183853">
    <property type="component" value="Unassembled WGS sequence"/>
</dbReference>
<proteinExistence type="inferred from homology"/>
<evidence type="ECO:0000256" key="8">
    <source>
        <dbReference type="PROSITE-ProRule" id="PRU00533"/>
    </source>
</evidence>
<dbReference type="PROSITE" id="PS00949">
    <property type="entry name" value="AUTOINDUCER_SYNTH_1"/>
    <property type="match status" value="1"/>
</dbReference>
<reference evidence="10 11" key="1">
    <citation type="submission" date="2016-10" db="EMBL/GenBank/DDBJ databases">
        <authorList>
            <person name="Varghese N."/>
            <person name="Submissions S."/>
        </authorList>
    </citation>
    <scope>NUCLEOTIDE SEQUENCE [LARGE SCALE GENOMIC DNA]</scope>
    <source>
        <strain evidence="10 11">BS2122</strain>
    </source>
</reference>
<dbReference type="GO" id="GO:0007165">
    <property type="term" value="P:signal transduction"/>
    <property type="evidence" value="ECO:0007669"/>
    <property type="project" value="TreeGrafter"/>
</dbReference>
<evidence type="ECO:0000313" key="10">
    <source>
        <dbReference type="EMBL" id="SDO20234.1"/>
    </source>
</evidence>
<dbReference type="AlphaFoldDB" id="A0AB37ZUU4"/>
<protein>
    <recommendedName>
        <fullName evidence="2 9">Acyl-homoserine-lactone synthase</fullName>
        <ecNumber evidence="1 9">2.3.1.184</ecNumber>
    </recommendedName>
    <alternativeName>
        <fullName evidence="9">Autoinducer synthesis protein</fullName>
    </alternativeName>
</protein>
<keyword evidence="3 8" id="KW-0673">Quorum sensing</keyword>
<comment type="catalytic activity">
    <reaction evidence="7 9">
        <text>a fatty acyl-[ACP] + S-adenosyl-L-methionine = an N-acyl-L-homoserine lactone + S-methyl-5'-thioadenosine + holo-[ACP] + H(+)</text>
        <dbReference type="Rhea" id="RHEA:10096"/>
        <dbReference type="Rhea" id="RHEA-COMP:9685"/>
        <dbReference type="Rhea" id="RHEA-COMP:14125"/>
        <dbReference type="ChEBI" id="CHEBI:15378"/>
        <dbReference type="ChEBI" id="CHEBI:17509"/>
        <dbReference type="ChEBI" id="CHEBI:55474"/>
        <dbReference type="ChEBI" id="CHEBI:59789"/>
        <dbReference type="ChEBI" id="CHEBI:64479"/>
        <dbReference type="ChEBI" id="CHEBI:138651"/>
        <dbReference type="EC" id="2.3.1.184"/>
    </reaction>
</comment>
<dbReference type="SUPFAM" id="SSF55729">
    <property type="entry name" value="Acyl-CoA N-acyltransferases (Nat)"/>
    <property type="match status" value="1"/>
</dbReference>
<dbReference type="EC" id="2.3.1.184" evidence="1 9"/>
<dbReference type="GO" id="GO:0009372">
    <property type="term" value="P:quorum sensing"/>
    <property type="evidence" value="ECO:0007669"/>
    <property type="project" value="UniProtKB-UniRule"/>
</dbReference>
<keyword evidence="5 9" id="KW-0949">S-adenosyl-L-methionine</keyword>
<comment type="caution">
    <text evidence="10">The sequence shown here is derived from an EMBL/GenBank/DDBJ whole genome shotgun (WGS) entry which is preliminary data.</text>
</comment>
<evidence type="ECO:0000256" key="7">
    <source>
        <dbReference type="ARBA" id="ARBA00048576"/>
    </source>
</evidence>
<dbReference type="Pfam" id="PF00765">
    <property type="entry name" value="Autoind_synth"/>
    <property type="match status" value="1"/>
</dbReference>
<evidence type="ECO:0000256" key="6">
    <source>
        <dbReference type="ARBA" id="ARBA00022929"/>
    </source>
</evidence>
<evidence type="ECO:0000313" key="11">
    <source>
        <dbReference type="Proteomes" id="UP000183853"/>
    </source>
</evidence>
<evidence type="ECO:0000256" key="2">
    <source>
        <dbReference type="ARBA" id="ARBA00018768"/>
    </source>
</evidence>